<proteinExistence type="predicted"/>
<gene>
    <name evidence="1" type="ORF">NO2_1418</name>
</gene>
<dbReference type="Gene3D" id="2.40.160.60">
    <property type="entry name" value="Outer membrane protein transport protein (OMPP1/FadL/TodX)"/>
    <property type="match status" value="1"/>
</dbReference>
<evidence type="ECO:0008006" key="3">
    <source>
        <dbReference type="Google" id="ProtNLM"/>
    </source>
</evidence>
<sequence>MLYKARRELLLLALLLGLARAGVKEDFFQAGLSAKALALGGTAFGFGVDSLYSNPAGLAVIPGEYCGYTYKNSLEGLLDVMTLEYMRPRGRGAWGIGLIGMHNGGADKTEINEFDRPSVLGKFAERQVGISGAYAWPVWGDSAIGVGARYYHNQLDDGQGQAWGFFAGYIKKLRQDLLYGLSINNLSISGRPVSMPISWSTGHTDYFPLRISNSLAYRHKLLGWQSEFFGDAHLQQVNEEGRLELFYSLGAMVWVVPRIFNARCGLNDETISAGLGLRLWDRLGLDYAYLAHEYLGGSHYVSFSYQLGGSR</sequence>
<dbReference type="Proteomes" id="UP000275925">
    <property type="component" value="Unassembled WGS sequence"/>
</dbReference>
<reference evidence="1 2" key="1">
    <citation type="journal article" date="2019" name="ISME J.">
        <title>Genome analyses of uncultured TG2/ZB3 bacteria in 'Margulisbacteria' specifically attached to ectosymbiotic spirochetes of protists in the termite gut.</title>
        <authorList>
            <person name="Utami Y.D."/>
            <person name="Kuwahara H."/>
            <person name="Igai K."/>
            <person name="Murakami T."/>
            <person name="Sugaya K."/>
            <person name="Morikawa T."/>
            <person name="Nagura Y."/>
            <person name="Yuki M."/>
            <person name="Deevong P."/>
            <person name="Inoue T."/>
            <person name="Kihara K."/>
            <person name="Lo N."/>
            <person name="Yamada A."/>
            <person name="Ohkuma M."/>
            <person name="Hongoh Y."/>
        </authorList>
    </citation>
    <scope>NUCLEOTIDE SEQUENCE [LARGE SCALE GENOMIC DNA]</scope>
    <source>
        <strain evidence="1">NkOx7-02</strain>
    </source>
</reference>
<evidence type="ECO:0000313" key="1">
    <source>
        <dbReference type="EMBL" id="GBR76947.1"/>
    </source>
</evidence>
<name>A0A388TIB2_9BACT</name>
<dbReference type="AlphaFoldDB" id="A0A388TIB2"/>
<dbReference type="SUPFAM" id="SSF56935">
    <property type="entry name" value="Porins"/>
    <property type="match status" value="1"/>
</dbReference>
<organism evidence="1 2">
    <name type="scientific">Candidatus Termititenax persephonae</name>
    <dbReference type="NCBI Taxonomy" id="2218525"/>
    <lineage>
        <taxon>Bacteria</taxon>
        <taxon>Bacillati</taxon>
        <taxon>Candidatus Margulisiibacteriota</taxon>
        <taxon>Candidatus Termititenacia</taxon>
        <taxon>Candidatus Termititenacales</taxon>
        <taxon>Candidatus Termititenacaceae</taxon>
        <taxon>Candidatus Termititenax</taxon>
    </lineage>
</organism>
<protein>
    <recommendedName>
        <fullName evidence="3">PorV/PorQ family protein</fullName>
    </recommendedName>
</protein>
<dbReference type="EMBL" id="BGZO01000069">
    <property type="protein sequence ID" value="GBR76947.1"/>
    <property type="molecule type" value="Genomic_DNA"/>
</dbReference>
<evidence type="ECO:0000313" key="2">
    <source>
        <dbReference type="Proteomes" id="UP000275925"/>
    </source>
</evidence>
<comment type="caution">
    <text evidence="1">The sequence shown here is derived from an EMBL/GenBank/DDBJ whole genome shotgun (WGS) entry which is preliminary data.</text>
</comment>
<keyword evidence="2" id="KW-1185">Reference proteome</keyword>
<accession>A0A388TIB2</accession>